<dbReference type="InterPro" id="IPR012349">
    <property type="entry name" value="Split_barrel_FMN-bd"/>
</dbReference>
<organism evidence="1 2">
    <name type="scientific">Lactovum miscens</name>
    <dbReference type="NCBI Taxonomy" id="190387"/>
    <lineage>
        <taxon>Bacteria</taxon>
        <taxon>Bacillati</taxon>
        <taxon>Bacillota</taxon>
        <taxon>Bacilli</taxon>
        <taxon>Lactobacillales</taxon>
        <taxon>Streptococcaceae</taxon>
        <taxon>Lactovum</taxon>
    </lineage>
</organism>
<dbReference type="AlphaFoldDB" id="A0A841C6S9"/>
<gene>
    <name evidence="1" type="ORF">HNQ37_001067</name>
</gene>
<evidence type="ECO:0000313" key="2">
    <source>
        <dbReference type="Proteomes" id="UP000562464"/>
    </source>
</evidence>
<evidence type="ECO:0000313" key="1">
    <source>
        <dbReference type="EMBL" id="MBB5888175.1"/>
    </source>
</evidence>
<accession>A0A841C6S9</accession>
<sequence length="128" mass="14374">MFEILTDKFLELLKYEGEVALTSWGSEASPHATGTWISYLTLTKNGYLLAPAAGFKHFEADIAINDTVLALLAVREVSGFNDYPGIGFRLTARAKLLSKGSDYELVKDKYPWCRQALELRPMELEQLL</sequence>
<keyword evidence="2" id="KW-1185">Reference proteome</keyword>
<dbReference type="EMBL" id="JACHHV010000016">
    <property type="protein sequence ID" value="MBB5888175.1"/>
    <property type="molecule type" value="Genomic_DNA"/>
</dbReference>
<name>A0A841C6S9_9LACT</name>
<dbReference type="Proteomes" id="UP000562464">
    <property type="component" value="Unassembled WGS sequence"/>
</dbReference>
<dbReference type="SUPFAM" id="SSF50475">
    <property type="entry name" value="FMN-binding split barrel"/>
    <property type="match status" value="1"/>
</dbReference>
<evidence type="ECO:0008006" key="3">
    <source>
        <dbReference type="Google" id="ProtNLM"/>
    </source>
</evidence>
<proteinExistence type="predicted"/>
<comment type="caution">
    <text evidence="1">The sequence shown here is derived from an EMBL/GenBank/DDBJ whole genome shotgun (WGS) entry which is preliminary data.</text>
</comment>
<protein>
    <recommendedName>
        <fullName evidence="3">Pyridoxamine 5'-phosphate oxidase putative domain-containing protein</fullName>
    </recommendedName>
</protein>
<reference evidence="1 2" key="1">
    <citation type="submission" date="2020-08" db="EMBL/GenBank/DDBJ databases">
        <title>Genomic Encyclopedia of Type Strains, Phase IV (KMG-IV): sequencing the most valuable type-strain genomes for metagenomic binning, comparative biology and taxonomic classification.</title>
        <authorList>
            <person name="Goeker M."/>
        </authorList>
    </citation>
    <scope>NUCLEOTIDE SEQUENCE [LARGE SCALE GENOMIC DNA]</scope>
    <source>
        <strain evidence="1 2">DSM 14925</strain>
    </source>
</reference>
<dbReference type="Gene3D" id="2.30.110.10">
    <property type="entry name" value="Electron Transport, Fmn-binding Protein, Chain A"/>
    <property type="match status" value="1"/>
</dbReference>